<dbReference type="CDD" id="cd00371">
    <property type="entry name" value="HMA"/>
    <property type="match status" value="1"/>
</dbReference>
<dbReference type="Proteomes" id="UP001230145">
    <property type="component" value="Unassembled WGS sequence"/>
</dbReference>
<proteinExistence type="predicted"/>
<reference evidence="2 3" key="1">
    <citation type="submission" date="2023-07" db="EMBL/GenBank/DDBJ databases">
        <title>Sequencing the genomes of 1000 actinobacteria strains.</title>
        <authorList>
            <person name="Klenk H.-P."/>
        </authorList>
    </citation>
    <scope>NUCLEOTIDE SEQUENCE [LARGE SCALE GENOMIC DNA]</scope>
    <source>
        <strain evidence="2 3">DSM 19515</strain>
    </source>
</reference>
<evidence type="ECO:0000313" key="2">
    <source>
        <dbReference type="EMBL" id="MDP9833381.1"/>
    </source>
</evidence>
<dbReference type="Pfam" id="PF00403">
    <property type="entry name" value="HMA"/>
    <property type="match status" value="1"/>
</dbReference>
<dbReference type="NCBIfam" id="TIGR00003">
    <property type="entry name" value="copper ion binding protein"/>
    <property type="match status" value="1"/>
</dbReference>
<dbReference type="SUPFAM" id="SSF55008">
    <property type="entry name" value="HMA, heavy metal-associated domain"/>
    <property type="match status" value="1"/>
</dbReference>
<feature type="domain" description="HMA" evidence="1">
    <location>
        <begin position="2"/>
        <end position="68"/>
    </location>
</feature>
<accession>A0ABT9PKW7</accession>
<dbReference type="Gene3D" id="3.30.70.100">
    <property type="match status" value="1"/>
</dbReference>
<dbReference type="InterPro" id="IPR036163">
    <property type="entry name" value="HMA_dom_sf"/>
</dbReference>
<dbReference type="InterPro" id="IPR006121">
    <property type="entry name" value="HMA_dom"/>
</dbReference>
<evidence type="ECO:0000313" key="3">
    <source>
        <dbReference type="Proteomes" id="UP001230145"/>
    </source>
</evidence>
<dbReference type="InterPro" id="IPR006122">
    <property type="entry name" value="HMA_Cu_ion-bd"/>
</dbReference>
<evidence type="ECO:0000259" key="1">
    <source>
        <dbReference type="PROSITE" id="PS50846"/>
    </source>
</evidence>
<keyword evidence="3" id="KW-1185">Reference proteome</keyword>
<comment type="caution">
    <text evidence="2">The sequence shown here is derived from an EMBL/GenBank/DDBJ whole genome shotgun (WGS) entry which is preliminary data.</text>
</comment>
<dbReference type="EMBL" id="JAUSQL010000001">
    <property type="protein sequence ID" value="MDP9833381.1"/>
    <property type="molecule type" value="Genomic_DNA"/>
</dbReference>
<name>A0ABT9PKW7_9ACTO</name>
<protein>
    <submittedName>
        <fullName evidence="2">Copper ion binding protein</fullName>
    </submittedName>
</protein>
<dbReference type="RefSeq" id="WP_307635352.1">
    <property type="nucleotide sequence ID" value="NZ_JAUSQL010000001.1"/>
</dbReference>
<organism evidence="2 3">
    <name type="scientific">Trueperella abortisuis</name>
    <dbReference type="NCBI Taxonomy" id="445930"/>
    <lineage>
        <taxon>Bacteria</taxon>
        <taxon>Bacillati</taxon>
        <taxon>Actinomycetota</taxon>
        <taxon>Actinomycetes</taxon>
        <taxon>Actinomycetales</taxon>
        <taxon>Actinomycetaceae</taxon>
        <taxon>Trueperella</taxon>
    </lineage>
</organism>
<sequence length="73" mass="7917">MTRADFSTSPFTCPSCVKKIETNVGKMAGVNDVRVLFNSNKVKVNFDEAGVTADDISDVITKLGYQVESVKLS</sequence>
<dbReference type="PROSITE" id="PS50846">
    <property type="entry name" value="HMA_2"/>
    <property type="match status" value="1"/>
</dbReference>
<gene>
    <name evidence="2" type="ORF">J2S45_002060</name>
</gene>